<gene>
    <name evidence="2" type="ORF">DFH07DRAFT_948175</name>
</gene>
<dbReference type="Pfam" id="PF18759">
    <property type="entry name" value="Plavaka"/>
    <property type="match status" value="1"/>
</dbReference>
<organism evidence="2 3">
    <name type="scientific">Mycena maculata</name>
    <dbReference type="NCBI Taxonomy" id="230809"/>
    <lineage>
        <taxon>Eukaryota</taxon>
        <taxon>Fungi</taxon>
        <taxon>Dikarya</taxon>
        <taxon>Basidiomycota</taxon>
        <taxon>Agaricomycotina</taxon>
        <taxon>Agaricomycetes</taxon>
        <taxon>Agaricomycetidae</taxon>
        <taxon>Agaricales</taxon>
        <taxon>Marasmiineae</taxon>
        <taxon>Mycenaceae</taxon>
        <taxon>Mycena</taxon>
    </lineage>
</organism>
<accession>A0AAD7KH57</accession>
<keyword evidence="3" id="KW-1185">Reference proteome</keyword>
<comment type="caution">
    <text evidence="2">The sequence shown here is derived from an EMBL/GenBank/DDBJ whole genome shotgun (WGS) entry which is preliminary data.</text>
</comment>
<reference evidence="2" key="1">
    <citation type="submission" date="2023-03" db="EMBL/GenBank/DDBJ databases">
        <title>Massive genome expansion in bonnet fungi (Mycena s.s.) driven by repeated elements and novel gene families across ecological guilds.</title>
        <authorList>
            <consortium name="Lawrence Berkeley National Laboratory"/>
            <person name="Harder C.B."/>
            <person name="Miyauchi S."/>
            <person name="Viragh M."/>
            <person name="Kuo A."/>
            <person name="Thoen E."/>
            <person name="Andreopoulos B."/>
            <person name="Lu D."/>
            <person name="Skrede I."/>
            <person name="Drula E."/>
            <person name="Henrissat B."/>
            <person name="Morin E."/>
            <person name="Kohler A."/>
            <person name="Barry K."/>
            <person name="LaButti K."/>
            <person name="Morin E."/>
            <person name="Salamov A."/>
            <person name="Lipzen A."/>
            <person name="Mereny Z."/>
            <person name="Hegedus B."/>
            <person name="Baldrian P."/>
            <person name="Stursova M."/>
            <person name="Weitz H."/>
            <person name="Taylor A."/>
            <person name="Grigoriev I.V."/>
            <person name="Nagy L.G."/>
            <person name="Martin F."/>
            <person name="Kauserud H."/>
        </authorList>
    </citation>
    <scope>NUCLEOTIDE SEQUENCE</scope>
    <source>
        <strain evidence="2">CBHHK188m</strain>
    </source>
</reference>
<proteinExistence type="predicted"/>
<dbReference type="AlphaFoldDB" id="A0AAD7KH57"/>
<sequence>MAPIPCKGCGVSFTKQGHTTHLRTTTNEICRALFESAEAAMSESDAHSDFDDNSDTEQFGGLDDTGLPSGHTHFEGDYFGSGYTAEQLGYVEDQDTRAKSPFEENDDDRDQAAAIQADLEQGYEPHRPDAPLDEPLPDITGNPGSMDVPTPGVIPSRVARKKIEDRFHHKPIVERFPSTHAGAPISRNRDETSEESYSSNLGDGGNANPYAPFASKTDWEIAKWAKLRGAGSTAFTDLLQVDGVCEALGLSYATSAQLNTIIDNKLPGRPKFHRSEVVVDGDVFQLYSRNIIECVRALYGDSDFAPYLFVAPERHYIDKDKTIRMYHNMHTGKWWWATQEAVEKDHPGATTVPIIISSDKTQLTVFGNKSAYPVYMTLGNIPKEIRRKPSRRAYVLLAYLPTSRMKHITNKAARRRILANVFHACMTYILEPLQTAGIDGLRLTSGDGVVRRGHPIFATFVGDYPEQALVTAVKNGECPTCEVPRTELGDGDTQYPLRDLERILDALDELDNGSSIYARACKDAGIKPVYHPFWEGLPYTNIFRSISPDILHQLYQGIVKHLISWLKECCGEAEIDARCRRLPPNHNIRLFMKGISNLSRVTGKEHDQISRFLLGIIVDIRLPDNLSPARLLGAVRGILDFVYLAQYPMHTDETLSLLEDALDRFHENKSIFVILGVRNDFNLPKLHSCKHYVMYIKLYGTTDNYNTEYTERLHIDLAKDAYRSTNFKDEFPQMTLWLERKEKIFRHKKFIQWKLDGSPAPTSIEPLYPGIIYERQLVMTKHPTVKSVKIAHLIRAYQATFFREALSQFIVHFSDPTLPLAQVKLQSHNIHLPFNAVPVFHRIKFTTPDPYTAGGPTDSVIDSVHVQPARKLPTGQAVPGRFDTVLVNNGTGELTGVTGYRVAQVRVVFSLPNSSIRPLFPAGIVPPKYLAYVEWFSPFTSDPEPRHLLYKIKRSLKDGSQLVNIVPIANIRRSVHLLPKFGPVAPKDWTSSNVLDKCPVFFVNPMSDRHIYATVF</sequence>
<feature type="region of interest" description="Disordered" evidence="1">
    <location>
        <begin position="42"/>
        <end position="73"/>
    </location>
</feature>
<evidence type="ECO:0000256" key="1">
    <source>
        <dbReference type="SAM" id="MobiDB-lite"/>
    </source>
</evidence>
<protein>
    <recommendedName>
        <fullName evidence="4">C2H2-type domain-containing protein</fullName>
    </recommendedName>
</protein>
<evidence type="ECO:0000313" key="3">
    <source>
        <dbReference type="Proteomes" id="UP001215280"/>
    </source>
</evidence>
<dbReference type="Proteomes" id="UP001215280">
    <property type="component" value="Unassembled WGS sequence"/>
</dbReference>
<feature type="region of interest" description="Disordered" evidence="1">
    <location>
        <begin position="174"/>
        <end position="209"/>
    </location>
</feature>
<evidence type="ECO:0008006" key="4">
    <source>
        <dbReference type="Google" id="ProtNLM"/>
    </source>
</evidence>
<evidence type="ECO:0000313" key="2">
    <source>
        <dbReference type="EMBL" id="KAJ7785094.1"/>
    </source>
</evidence>
<dbReference type="InterPro" id="IPR041078">
    <property type="entry name" value="Plavaka"/>
</dbReference>
<name>A0AAD7KH57_9AGAR</name>
<feature type="region of interest" description="Disordered" evidence="1">
    <location>
        <begin position="121"/>
        <end position="153"/>
    </location>
</feature>
<dbReference type="EMBL" id="JARJLG010000001">
    <property type="protein sequence ID" value="KAJ7785094.1"/>
    <property type="molecule type" value="Genomic_DNA"/>
</dbReference>